<dbReference type="Proteomes" id="UP000289738">
    <property type="component" value="Chromosome B02"/>
</dbReference>
<dbReference type="AlphaFoldDB" id="A0A445AIM8"/>
<gene>
    <name evidence="1" type="ORF">Ahy_B02g060456</name>
</gene>
<keyword evidence="2" id="KW-1185">Reference proteome</keyword>
<reference evidence="1 2" key="1">
    <citation type="submission" date="2019-01" db="EMBL/GenBank/DDBJ databases">
        <title>Sequencing of cultivated peanut Arachis hypogaea provides insights into genome evolution and oil improvement.</title>
        <authorList>
            <person name="Chen X."/>
        </authorList>
    </citation>
    <scope>NUCLEOTIDE SEQUENCE [LARGE SCALE GENOMIC DNA]</scope>
    <source>
        <strain evidence="2">cv. Fuhuasheng</strain>
        <tissue evidence="1">Leaves</tissue>
    </source>
</reference>
<evidence type="ECO:0000313" key="2">
    <source>
        <dbReference type="Proteomes" id="UP000289738"/>
    </source>
</evidence>
<dbReference type="PANTHER" id="PTHR34835">
    <property type="entry name" value="OS07G0283600 PROTEIN-RELATED"/>
    <property type="match status" value="1"/>
</dbReference>
<proteinExistence type="predicted"/>
<protein>
    <recommendedName>
        <fullName evidence="3">Aminotransferase-like plant mobile domain-containing protein</fullName>
    </recommendedName>
</protein>
<comment type="caution">
    <text evidence="1">The sequence shown here is derived from an EMBL/GenBank/DDBJ whole genome shotgun (WGS) entry which is preliminary data.</text>
</comment>
<dbReference type="EMBL" id="SDMP01000012">
    <property type="protein sequence ID" value="RYR26244.1"/>
    <property type="molecule type" value="Genomic_DNA"/>
</dbReference>
<sequence length="298" mass="34898">MQLVKNSNYTRLSKRQTYLSTGRRQNQMGKKKLVETRCSPCYTNNLFTHLERHNEQGKLAEIEAIGFDFLRRVPQWHVKQSIMLQLARAYDVETNTLRVDAGDIRITAELIGNLFGIPSQETISEENYNPTAGLCICLSNGERAIEDDLFRRYFIMVVLKMFLNPTSQQTISLWHLPPILDVSNPRRFHWPYHILKWLRDAIRKFQDENQEICCGCMFVLLVLYFHRLKHGPLHACRVPEPWIVEWTTDELDKKADHVISQLTREDGVKGPARTLTNHRLPKGRLHLIQATRRRKRVA</sequence>
<name>A0A445AIM8_ARAHY</name>
<evidence type="ECO:0008006" key="3">
    <source>
        <dbReference type="Google" id="ProtNLM"/>
    </source>
</evidence>
<organism evidence="1 2">
    <name type="scientific">Arachis hypogaea</name>
    <name type="common">Peanut</name>
    <dbReference type="NCBI Taxonomy" id="3818"/>
    <lineage>
        <taxon>Eukaryota</taxon>
        <taxon>Viridiplantae</taxon>
        <taxon>Streptophyta</taxon>
        <taxon>Embryophyta</taxon>
        <taxon>Tracheophyta</taxon>
        <taxon>Spermatophyta</taxon>
        <taxon>Magnoliopsida</taxon>
        <taxon>eudicotyledons</taxon>
        <taxon>Gunneridae</taxon>
        <taxon>Pentapetalae</taxon>
        <taxon>rosids</taxon>
        <taxon>fabids</taxon>
        <taxon>Fabales</taxon>
        <taxon>Fabaceae</taxon>
        <taxon>Papilionoideae</taxon>
        <taxon>50 kb inversion clade</taxon>
        <taxon>dalbergioids sensu lato</taxon>
        <taxon>Dalbergieae</taxon>
        <taxon>Pterocarpus clade</taxon>
        <taxon>Arachis</taxon>
    </lineage>
</organism>
<evidence type="ECO:0000313" key="1">
    <source>
        <dbReference type="EMBL" id="RYR26244.1"/>
    </source>
</evidence>
<accession>A0A445AIM8</accession>